<comment type="caution">
    <text evidence="5">The sequence shown here is derived from an EMBL/GenBank/DDBJ whole genome shotgun (WGS) entry which is preliminary data.</text>
</comment>
<dbReference type="InterPro" id="IPR002110">
    <property type="entry name" value="Ankyrin_rpt"/>
</dbReference>
<reference evidence="5 6" key="1">
    <citation type="submission" date="2015-09" db="EMBL/GenBank/DDBJ databases">
        <title>Host preference determinants of Valsa canker pathogens revealed by comparative genomics.</title>
        <authorList>
            <person name="Yin Z."/>
            <person name="Huang L."/>
        </authorList>
    </citation>
    <scope>NUCLEOTIDE SEQUENCE [LARGE SCALE GENOMIC DNA]</scope>
    <source>
        <strain evidence="5 6">SXYLt</strain>
    </source>
</reference>
<evidence type="ECO:0000256" key="2">
    <source>
        <dbReference type="ARBA" id="ARBA00023043"/>
    </source>
</evidence>
<dbReference type="STRING" id="1230097.A0A423X7L1"/>
<gene>
    <name evidence="5" type="ORF">VPNG_05277</name>
</gene>
<feature type="repeat" description="ANK" evidence="3">
    <location>
        <begin position="119"/>
        <end position="147"/>
    </location>
</feature>
<dbReference type="Pfam" id="PF12796">
    <property type="entry name" value="Ank_2"/>
    <property type="match status" value="1"/>
</dbReference>
<feature type="repeat" description="ANK" evidence="3">
    <location>
        <begin position="200"/>
        <end position="232"/>
    </location>
</feature>
<dbReference type="PRINTS" id="PR01415">
    <property type="entry name" value="ANKYRIN"/>
</dbReference>
<dbReference type="AlphaFoldDB" id="A0A423X7L1"/>
<dbReference type="PROSITE" id="PS50297">
    <property type="entry name" value="ANK_REP_REGION"/>
    <property type="match status" value="3"/>
</dbReference>
<dbReference type="PANTHER" id="PTHR24171">
    <property type="entry name" value="ANKYRIN REPEAT DOMAIN-CONTAINING PROTEIN 39-RELATED"/>
    <property type="match status" value="1"/>
</dbReference>
<keyword evidence="1" id="KW-0677">Repeat</keyword>
<name>A0A423X7L1_9PEZI</name>
<dbReference type="Pfam" id="PF00023">
    <property type="entry name" value="Ank"/>
    <property type="match status" value="1"/>
</dbReference>
<evidence type="ECO:0000256" key="4">
    <source>
        <dbReference type="SAM" id="MobiDB-lite"/>
    </source>
</evidence>
<dbReference type="Gene3D" id="1.25.40.20">
    <property type="entry name" value="Ankyrin repeat-containing domain"/>
    <property type="match status" value="2"/>
</dbReference>
<sequence length="234" mass="25287">MDNVNANADKMYYSHELAPPLIRPSVIKKQPLVSNKTVSDHSQTSNFGDSVQTAIPKSAPALHTSPLHTKDPPHLGRTTNVGFPSPSERPADHSTSVPQQGNPISTSVAKLVGTCWHGPLHIAAQKGYGRIVQLLLKHTADWIKTDSDGRTPLYYAINSGFEGIVATLIQHGARIDQADNQERNALHWAVAVRGEGYDDDGMTPLHAAVDAGFEVGVAILLQHGADLNYKARKN</sequence>
<evidence type="ECO:0000313" key="5">
    <source>
        <dbReference type="EMBL" id="ROW11939.1"/>
    </source>
</evidence>
<dbReference type="Proteomes" id="UP000285146">
    <property type="component" value="Unassembled WGS sequence"/>
</dbReference>
<organism evidence="5 6">
    <name type="scientific">Cytospora leucostoma</name>
    <dbReference type="NCBI Taxonomy" id="1230097"/>
    <lineage>
        <taxon>Eukaryota</taxon>
        <taxon>Fungi</taxon>
        <taxon>Dikarya</taxon>
        <taxon>Ascomycota</taxon>
        <taxon>Pezizomycotina</taxon>
        <taxon>Sordariomycetes</taxon>
        <taxon>Sordariomycetidae</taxon>
        <taxon>Diaporthales</taxon>
        <taxon>Cytosporaceae</taxon>
        <taxon>Cytospora</taxon>
    </lineage>
</organism>
<evidence type="ECO:0000313" key="6">
    <source>
        <dbReference type="Proteomes" id="UP000285146"/>
    </source>
</evidence>
<dbReference type="PANTHER" id="PTHR24171:SF9">
    <property type="entry name" value="ANKYRIN REPEAT DOMAIN-CONTAINING PROTEIN 39"/>
    <property type="match status" value="1"/>
</dbReference>
<feature type="repeat" description="ANK" evidence="3">
    <location>
        <begin position="148"/>
        <end position="180"/>
    </location>
</feature>
<dbReference type="OrthoDB" id="20872at2759"/>
<dbReference type="SUPFAM" id="SSF48403">
    <property type="entry name" value="Ankyrin repeat"/>
    <property type="match status" value="1"/>
</dbReference>
<keyword evidence="6" id="KW-1185">Reference proteome</keyword>
<dbReference type="InterPro" id="IPR036770">
    <property type="entry name" value="Ankyrin_rpt-contain_sf"/>
</dbReference>
<evidence type="ECO:0000256" key="3">
    <source>
        <dbReference type="PROSITE-ProRule" id="PRU00023"/>
    </source>
</evidence>
<accession>A0A423X7L1</accession>
<feature type="region of interest" description="Disordered" evidence="4">
    <location>
        <begin position="61"/>
        <end position="104"/>
    </location>
</feature>
<protein>
    <submittedName>
        <fullName evidence="5">Uncharacterized protein</fullName>
    </submittedName>
</protein>
<feature type="compositionally biased region" description="Polar residues" evidence="4">
    <location>
        <begin position="93"/>
        <end position="104"/>
    </location>
</feature>
<dbReference type="EMBL" id="LKEB01000024">
    <property type="protein sequence ID" value="ROW11939.1"/>
    <property type="molecule type" value="Genomic_DNA"/>
</dbReference>
<evidence type="ECO:0000256" key="1">
    <source>
        <dbReference type="ARBA" id="ARBA00022737"/>
    </source>
</evidence>
<dbReference type="InParanoid" id="A0A423X7L1"/>
<dbReference type="PROSITE" id="PS50088">
    <property type="entry name" value="ANK_REPEAT"/>
    <property type="match status" value="3"/>
</dbReference>
<dbReference type="SMART" id="SM00248">
    <property type="entry name" value="ANK"/>
    <property type="match status" value="3"/>
</dbReference>
<proteinExistence type="predicted"/>
<keyword evidence="2 3" id="KW-0040">ANK repeat</keyword>